<dbReference type="PIRSF" id="PIRSF037263">
    <property type="entry name" value="DUF951_bac"/>
    <property type="match status" value="1"/>
</dbReference>
<reference evidence="1 2" key="1">
    <citation type="submission" date="2020-08" db="EMBL/GenBank/DDBJ databases">
        <title>A Genomic Blueprint of the Chicken Gut Microbiome.</title>
        <authorList>
            <person name="Gilroy R."/>
            <person name="Ravi A."/>
            <person name="Getino M."/>
            <person name="Pursley I."/>
            <person name="Horton D.L."/>
            <person name="Alikhan N.-F."/>
            <person name="Baker D."/>
            <person name="Gharbi K."/>
            <person name="Hall N."/>
            <person name="Watson M."/>
            <person name="Adriaenssens E.M."/>
            <person name="Foster-Nyarko E."/>
            <person name="Jarju S."/>
            <person name="Secka A."/>
            <person name="Antonio M."/>
            <person name="Oren A."/>
            <person name="Chaudhuri R."/>
            <person name="La Ragione R.M."/>
            <person name="Hildebrand F."/>
            <person name="Pallen M.J."/>
        </authorList>
    </citation>
    <scope>NUCLEOTIDE SEQUENCE [LARGE SCALE GENOMIC DNA]</scope>
    <source>
        <strain evidence="1 2">N37</strain>
    </source>
</reference>
<keyword evidence="2" id="KW-1185">Reference proteome</keyword>
<proteinExistence type="predicted"/>
<dbReference type="Pfam" id="PF06107">
    <property type="entry name" value="DUF951"/>
    <property type="match status" value="1"/>
</dbReference>
<gene>
    <name evidence="1" type="ORF">H9637_01280</name>
</gene>
<dbReference type="PANTHER" id="PTHR38455">
    <property type="entry name" value="HYPOTHETICAL CYTOSOLIC PROTEIN"/>
    <property type="match status" value="1"/>
</dbReference>
<name>A0ABR8YNS2_9CLOT</name>
<dbReference type="EMBL" id="JACSQB010000009">
    <property type="protein sequence ID" value="MBD8045686.1"/>
    <property type="molecule type" value="Genomic_DNA"/>
</dbReference>
<organism evidence="1 2">
    <name type="scientific">Clostridium faecium</name>
    <dbReference type="NCBI Taxonomy" id="2762223"/>
    <lineage>
        <taxon>Bacteria</taxon>
        <taxon>Bacillati</taxon>
        <taxon>Bacillota</taxon>
        <taxon>Clostridia</taxon>
        <taxon>Eubacteriales</taxon>
        <taxon>Clostridiaceae</taxon>
        <taxon>Clostridium</taxon>
    </lineage>
</organism>
<dbReference type="InterPro" id="IPR009296">
    <property type="entry name" value="DUF951"/>
</dbReference>
<dbReference type="Proteomes" id="UP000627166">
    <property type="component" value="Unassembled WGS sequence"/>
</dbReference>
<dbReference type="RefSeq" id="WP_191738669.1">
    <property type="nucleotide sequence ID" value="NZ_JACSQB010000009.1"/>
</dbReference>
<accession>A0ABR8YNS2</accession>
<comment type="caution">
    <text evidence="1">The sequence shown here is derived from an EMBL/GenBank/DDBJ whole genome shotgun (WGS) entry which is preliminary data.</text>
</comment>
<evidence type="ECO:0000313" key="2">
    <source>
        <dbReference type="Proteomes" id="UP000627166"/>
    </source>
</evidence>
<dbReference type="PANTHER" id="PTHR38455:SF1">
    <property type="entry name" value="DUF951 DOMAIN-CONTAINING PROTEIN"/>
    <property type="match status" value="1"/>
</dbReference>
<sequence>MKDFDINDIVETKKTHPCGSKRWQIIRMGADIKIKCLGCERIVMLPRNKFENSIKKVIKEVED</sequence>
<protein>
    <submittedName>
        <fullName evidence="1">DUF951 domain-containing protein</fullName>
    </submittedName>
</protein>
<evidence type="ECO:0000313" key="1">
    <source>
        <dbReference type="EMBL" id="MBD8045686.1"/>
    </source>
</evidence>